<sequence>MTAEDIRKADELVIKLHQNQKSELIASKTQRKLNIVKYKNGIWKCYGRLGESHISEDAKNPTVVTPDSGLARLIIREAHGKLHCGTALTKAEIRKSFGFQNYGSR</sequence>
<keyword evidence="2" id="KW-1185">Reference proteome</keyword>
<organism evidence="1 2">
    <name type="scientific">Strongylus vulgaris</name>
    <name type="common">Blood worm</name>
    <dbReference type="NCBI Taxonomy" id="40348"/>
    <lineage>
        <taxon>Eukaryota</taxon>
        <taxon>Metazoa</taxon>
        <taxon>Ecdysozoa</taxon>
        <taxon>Nematoda</taxon>
        <taxon>Chromadorea</taxon>
        <taxon>Rhabditida</taxon>
        <taxon>Rhabditina</taxon>
        <taxon>Rhabditomorpha</taxon>
        <taxon>Strongyloidea</taxon>
        <taxon>Strongylidae</taxon>
        <taxon>Strongylus</taxon>
    </lineage>
</organism>
<evidence type="ECO:0008006" key="3">
    <source>
        <dbReference type="Google" id="ProtNLM"/>
    </source>
</evidence>
<proteinExistence type="predicted"/>
<dbReference type="AlphaFoldDB" id="A0A3P7IHD3"/>
<dbReference type="PANTHER" id="PTHR47331">
    <property type="entry name" value="PHD-TYPE DOMAIN-CONTAINING PROTEIN"/>
    <property type="match status" value="1"/>
</dbReference>
<evidence type="ECO:0000313" key="2">
    <source>
        <dbReference type="Proteomes" id="UP000270094"/>
    </source>
</evidence>
<name>A0A3P7IHD3_STRVU</name>
<protein>
    <recommendedName>
        <fullName evidence="3">Integrase zinc-binding domain-containing protein</fullName>
    </recommendedName>
</protein>
<evidence type="ECO:0000313" key="1">
    <source>
        <dbReference type="EMBL" id="VDM66209.1"/>
    </source>
</evidence>
<dbReference type="OrthoDB" id="5872497at2759"/>
<dbReference type="Proteomes" id="UP000270094">
    <property type="component" value="Unassembled WGS sequence"/>
</dbReference>
<dbReference type="EMBL" id="UYYB01002307">
    <property type="protein sequence ID" value="VDM66209.1"/>
    <property type="molecule type" value="Genomic_DNA"/>
</dbReference>
<accession>A0A3P7IHD3</accession>
<reference evidence="1 2" key="1">
    <citation type="submission" date="2018-11" db="EMBL/GenBank/DDBJ databases">
        <authorList>
            <consortium name="Pathogen Informatics"/>
        </authorList>
    </citation>
    <scope>NUCLEOTIDE SEQUENCE [LARGE SCALE GENOMIC DNA]</scope>
</reference>
<gene>
    <name evidence="1" type="ORF">SVUK_LOCUS1207</name>
</gene>